<evidence type="ECO:0000256" key="6">
    <source>
        <dbReference type="RuleBase" id="RU003651"/>
    </source>
</evidence>
<keyword evidence="6" id="KW-0547">Nucleotide-binding</keyword>
<keyword evidence="10" id="KW-1185">Reference proteome</keyword>
<evidence type="ECO:0000256" key="4">
    <source>
        <dbReference type="ARBA" id="ARBA00022842"/>
    </source>
</evidence>
<dbReference type="InterPro" id="IPR027417">
    <property type="entry name" value="P-loop_NTPase"/>
</dbReference>
<dbReference type="Proteomes" id="UP001153555">
    <property type="component" value="Unassembled WGS sequence"/>
</dbReference>
<dbReference type="GO" id="GO:0005524">
    <property type="term" value="F:ATP binding"/>
    <property type="evidence" value="ECO:0007669"/>
    <property type="project" value="UniProtKB-KW"/>
</dbReference>
<dbReference type="OrthoDB" id="10251412at2759"/>
<name>A0A9N7RPN6_STRHE</name>
<dbReference type="CDD" id="cd19510">
    <property type="entry name" value="RecA-like_BCS1"/>
    <property type="match status" value="1"/>
</dbReference>
<dbReference type="EMBL" id="CACSLK010031421">
    <property type="protein sequence ID" value="CAA0839256.1"/>
    <property type="molecule type" value="Genomic_DNA"/>
</dbReference>
<dbReference type="Pfam" id="PF14363">
    <property type="entry name" value="AAA_assoc"/>
    <property type="match status" value="1"/>
</dbReference>
<evidence type="ECO:0000313" key="9">
    <source>
        <dbReference type="EMBL" id="CAA0839256.1"/>
    </source>
</evidence>
<comment type="caution">
    <text evidence="9">The sequence shown here is derived from an EMBL/GenBank/DDBJ whole genome shotgun (WGS) entry which is preliminary data.</text>
</comment>
<evidence type="ECO:0000256" key="1">
    <source>
        <dbReference type="ARBA" id="ARBA00001946"/>
    </source>
</evidence>
<dbReference type="Gene3D" id="3.40.50.300">
    <property type="entry name" value="P-loop containing nucleotide triphosphate hydrolases"/>
    <property type="match status" value="1"/>
</dbReference>
<dbReference type="InterPro" id="IPR025753">
    <property type="entry name" value="AAA_N_dom"/>
</dbReference>
<keyword evidence="4" id="KW-0460">Magnesium</keyword>
<dbReference type="GO" id="GO:0006950">
    <property type="term" value="P:response to stress"/>
    <property type="evidence" value="ECO:0007669"/>
    <property type="project" value="UniProtKB-ARBA"/>
</dbReference>
<proteinExistence type="inferred from homology"/>
<dbReference type="AlphaFoldDB" id="A0A9N7RPN6"/>
<dbReference type="SUPFAM" id="SSF52540">
    <property type="entry name" value="P-loop containing nucleoside triphosphate hydrolases"/>
    <property type="match status" value="1"/>
</dbReference>
<sequence>MATRYFSAYASMAATVMLFRSIANDAIPQPVRSFFLSTIGPYLSRLLRRLFPSPNKPERTTLVVDEKAGLLPNQIYESAEIYLQTKLRPDSDRLRVHKTAKQKTITLGLVQDLPVQDRFAGIDLTWQFVHVEPDRSSENYRQEKRYFELSFDKSNKETVVNDYLPLVLLRAKEIKSKDRAVRLYSTRHYMGGSEDECGAGRSGMWGYVNLDHPATFETLAIDPDMKRAVIEDLDRFVRRKDYYRRVGKAWKRGYLLYGPPGTGKSSLVAAMANYLKFDVYDIELTSVYNSDLRTMLLNTGNRSIVVIEDIDCSRQMHNRNGPGRAAGQGSHEQLTLSGLLNFIDGLWSTCGDERIIIFTTNHKEKIDPALLRPGRMDMHINMSYCTPHGFDTLAKNYLGVDEDHPMFGEIKDLIAEIEITPAEVAEHLMRNEDADMALEGVVDLLKKKRDEKINGRTEDNNKANDDGADHHEENKTGYGHDGIANGYGPGYGYGSRYGSGYGLGYGSGYGPGYGSGYGLGYGSEYGSEYGYSDEDE</sequence>
<comment type="catalytic activity">
    <reaction evidence="5">
        <text>ATP + H2O = ADP + phosphate + H(+)</text>
        <dbReference type="Rhea" id="RHEA:13065"/>
        <dbReference type="ChEBI" id="CHEBI:15377"/>
        <dbReference type="ChEBI" id="CHEBI:15378"/>
        <dbReference type="ChEBI" id="CHEBI:30616"/>
        <dbReference type="ChEBI" id="CHEBI:43474"/>
        <dbReference type="ChEBI" id="CHEBI:456216"/>
    </reaction>
</comment>
<evidence type="ECO:0000256" key="5">
    <source>
        <dbReference type="ARBA" id="ARBA00049360"/>
    </source>
</evidence>
<evidence type="ECO:0000256" key="7">
    <source>
        <dbReference type="SAM" id="MobiDB-lite"/>
    </source>
</evidence>
<dbReference type="InterPro" id="IPR050747">
    <property type="entry name" value="Mitochondrial_chaperone_BCS1"/>
</dbReference>
<dbReference type="PANTHER" id="PTHR23070">
    <property type="entry name" value="BCS1 AAA-TYPE ATPASE"/>
    <property type="match status" value="1"/>
</dbReference>
<dbReference type="InterPro" id="IPR003593">
    <property type="entry name" value="AAA+_ATPase"/>
</dbReference>
<dbReference type="SMART" id="SM00382">
    <property type="entry name" value="AAA"/>
    <property type="match status" value="1"/>
</dbReference>
<comment type="similarity">
    <text evidence="2">Belongs to the AAA ATPase family. BCS1 subfamily.</text>
</comment>
<dbReference type="Pfam" id="PF25568">
    <property type="entry name" value="AAA_lid_At3g28540"/>
    <property type="match status" value="1"/>
</dbReference>
<feature type="region of interest" description="Disordered" evidence="7">
    <location>
        <begin position="452"/>
        <end position="482"/>
    </location>
</feature>
<dbReference type="PROSITE" id="PS00674">
    <property type="entry name" value="AAA"/>
    <property type="match status" value="1"/>
</dbReference>
<dbReference type="Pfam" id="PF00004">
    <property type="entry name" value="AAA"/>
    <property type="match status" value="1"/>
</dbReference>
<accession>A0A9N7RPN6</accession>
<dbReference type="InterPro" id="IPR058017">
    <property type="entry name" value="At3g28540-like_C"/>
</dbReference>
<dbReference type="GO" id="GO:0016887">
    <property type="term" value="F:ATP hydrolysis activity"/>
    <property type="evidence" value="ECO:0007669"/>
    <property type="project" value="InterPro"/>
</dbReference>
<feature type="domain" description="AAA+ ATPase" evidence="8">
    <location>
        <begin position="250"/>
        <end position="386"/>
    </location>
</feature>
<protein>
    <submittedName>
        <fullName evidence="9">P-loop containing nucleoside triphosphate hydrolases superfamily protein</fullName>
    </submittedName>
</protein>
<comment type="cofactor">
    <cofactor evidence="1">
        <name>Mg(2+)</name>
        <dbReference type="ChEBI" id="CHEBI:18420"/>
    </cofactor>
</comment>
<keyword evidence="6" id="KW-0067">ATP-binding</keyword>
<dbReference type="InterPro" id="IPR003959">
    <property type="entry name" value="ATPase_AAA_core"/>
</dbReference>
<evidence type="ECO:0000256" key="3">
    <source>
        <dbReference type="ARBA" id="ARBA00022801"/>
    </source>
</evidence>
<evidence type="ECO:0000256" key="2">
    <source>
        <dbReference type="ARBA" id="ARBA00007448"/>
    </source>
</evidence>
<keyword evidence="3 9" id="KW-0378">Hydrolase</keyword>
<dbReference type="Gene3D" id="6.10.280.40">
    <property type="match status" value="1"/>
</dbReference>
<gene>
    <name evidence="9" type="ORF">SHERM_05825</name>
</gene>
<evidence type="ECO:0000313" key="10">
    <source>
        <dbReference type="Proteomes" id="UP001153555"/>
    </source>
</evidence>
<feature type="compositionally biased region" description="Basic and acidic residues" evidence="7">
    <location>
        <begin position="452"/>
        <end position="475"/>
    </location>
</feature>
<reference evidence="9" key="1">
    <citation type="submission" date="2019-12" db="EMBL/GenBank/DDBJ databases">
        <authorList>
            <person name="Scholes J."/>
        </authorList>
    </citation>
    <scope>NUCLEOTIDE SEQUENCE</scope>
</reference>
<organism evidence="9 10">
    <name type="scientific">Striga hermonthica</name>
    <name type="common">Purple witchweed</name>
    <name type="synonym">Buchnera hermonthica</name>
    <dbReference type="NCBI Taxonomy" id="68872"/>
    <lineage>
        <taxon>Eukaryota</taxon>
        <taxon>Viridiplantae</taxon>
        <taxon>Streptophyta</taxon>
        <taxon>Embryophyta</taxon>
        <taxon>Tracheophyta</taxon>
        <taxon>Spermatophyta</taxon>
        <taxon>Magnoliopsida</taxon>
        <taxon>eudicotyledons</taxon>
        <taxon>Gunneridae</taxon>
        <taxon>Pentapetalae</taxon>
        <taxon>asterids</taxon>
        <taxon>lamiids</taxon>
        <taxon>Lamiales</taxon>
        <taxon>Orobanchaceae</taxon>
        <taxon>Buchnereae</taxon>
        <taxon>Striga</taxon>
    </lineage>
</organism>
<evidence type="ECO:0000259" key="8">
    <source>
        <dbReference type="SMART" id="SM00382"/>
    </source>
</evidence>
<dbReference type="InterPro" id="IPR003960">
    <property type="entry name" value="ATPase_AAA_CS"/>
</dbReference>